<organism evidence="2 3">
    <name type="scientific">Thalassospira xiamenensis</name>
    <dbReference type="NCBI Taxonomy" id="220697"/>
    <lineage>
        <taxon>Bacteria</taxon>
        <taxon>Pseudomonadati</taxon>
        <taxon>Pseudomonadota</taxon>
        <taxon>Alphaproteobacteria</taxon>
        <taxon>Rhodospirillales</taxon>
        <taxon>Thalassospiraceae</taxon>
        <taxon>Thalassospira</taxon>
    </lineage>
</organism>
<dbReference type="AlphaFoldDB" id="A0A285THP0"/>
<dbReference type="EMBL" id="OBMM01000003">
    <property type="protein sequence ID" value="SOC21477.1"/>
    <property type="molecule type" value="Genomic_DNA"/>
</dbReference>
<dbReference type="InterPro" id="IPR024534">
    <property type="entry name" value="JetD_C"/>
</dbReference>
<reference evidence="2 3" key="1">
    <citation type="submission" date="2017-08" db="EMBL/GenBank/DDBJ databases">
        <authorList>
            <person name="de Groot N.N."/>
        </authorList>
    </citation>
    <scope>NUCLEOTIDE SEQUENCE [LARGE SCALE GENOMIC DNA]</scope>
    <source>
        <strain evidence="2 3">USBA 78</strain>
    </source>
</reference>
<evidence type="ECO:0000313" key="3">
    <source>
        <dbReference type="Proteomes" id="UP000219068"/>
    </source>
</evidence>
<evidence type="ECO:0000259" key="1">
    <source>
        <dbReference type="Pfam" id="PF09983"/>
    </source>
</evidence>
<name>A0A285THP0_9PROT</name>
<dbReference type="InterPro" id="IPR036078">
    <property type="entry name" value="Spo11/TopoVI_A_sf"/>
</dbReference>
<protein>
    <recommendedName>
        <fullName evidence="1">Wadjet protein JetD C-terminal domain-containing protein</fullName>
    </recommendedName>
</protein>
<gene>
    <name evidence="2" type="ORF">SAMN05428964_103415</name>
</gene>
<dbReference type="Pfam" id="PF09983">
    <property type="entry name" value="JetD_C"/>
    <property type="match status" value="1"/>
</dbReference>
<feature type="domain" description="Wadjet protein JetD C-terminal" evidence="1">
    <location>
        <begin position="265"/>
        <end position="409"/>
    </location>
</feature>
<accession>A0A285THP0</accession>
<dbReference type="SUPFAM" id="SSF56726">
    <property type="entry name" value="DNA topoisomerase IV, alpha subunit"/>
    <property type="match status" value="1"/>
</dbReference>
<dbReference type="Proteomes" id="UP000219068">
    <property type="component" value="Unassembled WGS sequence"/>
</dbReference>
<dbReference type="Gene3D" id="3.40.1360.10">
    <property type="match status" value="1"/>
</dbReference>
<dbReference type="GO" id="GO:0003677">
    <property type="term" value="F:DNA binding"/>
    <property type="evidence" value="ECO:0007669"/>
    <property type="project" value="InterPro"/>
</dbReference>
<dbReference type="GO" id="GO:0005694">
    <property type="term" value="C:chromosome"/>
    <property type="evidence" value="ECO:0007669"/>
    <property type="project" value="InterPro"/>
</dbReference>
<evidence type="ECO:0000313" key="2">
    <source>
        <dbReference type="EMBL" id="SOC21477.1"/>
    </source>
</evidence>
<proteinExistence type="predicted"/>
<sequence>MTKSRKTASMFVDPRVALNSMLDRYEARGPMTPEEQASGVPRIISRTDITGLKNLPFEKANEFEQVMRAAEKAGAVSLRFTSKFKTQVNAAHLTDVGKLYSFLSRTPAHEVAVSGLALLDTNANIASGTVYRAARAELLSAWGRNKKWRGTYTSADAEELVPAFLLAQAIVDGKHSNASDMRSFSSNVAQDSKALENWKDLVHSLIVKYEPDFLPVEIGSADEAFAYLGIEKVAQPLMLAGPLSILERSSLPYLGFPPDMPRLINFSSAPTAILTIENYTSFVRYAETCNPTRDNLVLYTGGFPSRRCLAFYKDAVERFPSADLYHWGDIDAGGLRILAHLRRNAPREIKSHQMTSELLRAHGSLKNGAPNGLEPTDTSVLNSLTEEEQMAELVRQGYWLEQEVLPPEPVPAQSGPKAQATD</sequence>